<dbReference type="Pfam" id="PF00753">
    <property type="entry name" value="Lactamase_B"/>
    <property type="match status" value="1"/>
</dbReference>
<gene>
    <name evidence="2" type="ORF">CSCA_3429</name>
</gene>
<dbReference type="SUPFAM" id="SSF56281">
    <property type="entry name" value="Metallo-hydrolase/oxidoreductase"/>
    <property type="match status" value="1"/>
</dbReference>
<dbReference type="Proteomes" id="UP000033115">
    <property type="component" value="Chromosome"/>
</dbReference>
<dbReference type="InterPro" id="IPR001279">
    <property type="entry name" value="Metallo-B-lactamas"/>
</dbReference>
<evidence type="ECO:0000313" key="3">
    <source>
        <dbReference type="Proteomes" id="UP000033115"/>
    </source>
</evidence>
<dbReference type="HOGENOM" id="CLU_030571_2_4_9"/>
<dbReference type="Gene3D" id="3.60.15.10">
    <property type="entry name" value="Ribonuclease Z/Hydroxyacylglutathione hydrolase-like"/>
    <property type="match status" value="1"/>
</dbReference>
<dbReference type="PANTHER" id="PTHR42951">
    <property type="entry name" value="METALLO-BETA-LACTAMASE DOMAIN-CONTAINING"/>
    <property type="match status" value="1"/>
</dbReference>
<evidence type="ECO:0000259" key="1">
    <source>
        <dbReference type="SMART" id="SM00849"/>
    </source>
</evidence>
<accession>A0A0E3JPX4</accession>
<dbReference type="PANTHER" id="PTHR42951:SF17">
    <property type="entry name" value="METALLO-BETA-LACTAMASE DOMAIN-CONTAINING PROTEIN"/>
    <property type="match status" value="1"/>
</dbReference>
<evidence type="ECO:0000313" key="2">
    <source>
        <dbReference type="EMBL" id="AKA70554.1"/>
    </source>
</evidence>
<dbReference type="SMART" id="SM00849">
    <property type="entry name" value="Lactamase_B"/>
    <property type="match status" value="1"/>
</dbReference>
<dbReference type="InterPro" id="IPR050855">
    <property type="entry name" value="NDM-1-like"/>
</dbReference>
<proteinExistence type="predicted"/>
<dbReference type="CDD" id="cd07721">
    <property type="entry name" value="yflN-like_MBL-fold"/>
    <property type="match status" value="1"/>
</dbReference>
<keyword evidence="3" id="KW-1185">Reference proteome</keyword>
<protein>
    <submittedName>
        <fullName evidence="2">Beta-lactamase domain protein</fullName>
    </submittedName>
</protein>
<sequence>MKVAENVYALKSTRGAYAYIILGEEIILVDTGLMWQGKKIIKELIAMNIKLEDIKHIVLTHHDLDHIGNVYMLQRLTKARVWASSEDIPYIMGNKERPGIKKLFSFVFRVKKPEKIESYSTSQQIDGIEIIKTPGHTPGHVCVLYKDILFAGDLVKNKNGQLRPYPNMNWDEALLMNSIKGISGIRFNWVCPAHGEPIERGNQWKDM</sequence>
<reference evidence="2 3" key="1">
    <citation type="journal article" date="2015" name="J. Biotechnol.">
        <title>Complete genome sequence of a malodorant-producing acetogen, Clostridium scatologenes ATCC 25775(T).</title>
        <authorList>
            <person name="Zhu Z."/>
            <person name="Guo T."/>
            <person name="Zheng H."/>
            <person name="Song T."/>
            <person name="Ouyang P."/>
            <person name="Xie J."/>
        </authorList>
    </citation>
    <scope>NUCLEOTIDE SEQUENCE [LARGE SCALE GENOMIC DNA]</scope>
    <source>
        <strain evidence="2 3">ATCC 25775</strain>
    </source>
</reference>
<dbReference type="STRING" id="1548.CSCA_3429"/>
<dbReference type="KEGG" id="csq:CSCA_3429"/>
<name>A0A0E3JPX4_CLOSL</name>
<dbReference type="AlphaFoldDB" id="A0A0E3JPX4"/>
<dbReference type="InterPro" id="IPR036866">
    <property type="entry name" value="RibonucZ/Hydroxyglut_hydro"/>
</dbReference>
<organism evidence="2 3">
    <name type="scientific">Clostridium scatologenes</name>
    <dbReference type="NCBI Taxonomy" id="1548"/>
    <lineage>
        <taxon>Bacteria</taxon>
        <taxon>Bacillati</taxon>
        <taxon>Bacillota</taxon>
        <taxon>Clostridia</taxon>
        <taxon>Eubacteriales</taxon>
        <taxon>Clostridiaceae</taxon>
        <taxon>Clostridium</taxon>
    </lineage>
</organism>
<feature type="domain" description="Metallo-beta-lactamase" evidence="1">
    <location>
        <begin position="15"/>
        <end position="194"/>
    </location>
</feature>
<dbReference type="EMBL" id="CP009933">
    <property type="protein sequence ID" value="AKA70554.1"/>
    <property type="molecule type" value="Genomic_DNA"/>
</dbReference>
<dbReference type="RefSeq" id="WP_029160372.1">
    <property type="nucleotide sequence ID" value="NZ_CP009933.1"/>
</dbReference>